<dbReference type="Proteomes" id="UP000249799">
    <property type="component" value="Chromosome"/>
</dbReference>
<feature type="domain" description="HPr kinase/phosphorylase C-terminal" evidence="1">
    <location>
        <begin position="17"/>
        <end position="69"/>
    </location>
</feature>
<dbReference type="GO" id="GO:0006109">
    <property type="term" value="P:regulation of carbohydrate metabolic process"/>
    <property type="evidence" value="ECO:0007669"/>
    <property type="project" value="InterPro"/>
</dbReference>
<accession>A0A2Z4FQM9</accession>
<dbReference type="InterPro" id="IPR027417">
    <property type="entry name" value="P-loop_NTPase"/>
</dbReference>
<dbReference type="GO" id="GO:0000155">
    <property type="term" value="F:phosphorelay sensor kinase activity"/>
    <property type="evidence" value="ECO:0007669"/>
    <property type="project" value="InterPro"/>
</dbReference>
<evidence type="ECO:0000259" key="1">
    <source>
        <dbReference type="Pfam" id="PF07475"/>
    </source>
</evidence>
<dbReference type="OrthoDB" id="5430844at2"/>
<keyword evidence="3" id="KW-1185">Reference proteome</keyword>
<proteinExistence type="predicted"/>
<name>A0A2Z4FQM9_9DELT</name>
<reference evidence="2 3" key="1">
    <citation type="submission" date="2018-06" db="EMBL/GenBank/DDBJ databases">
        <title>Lujinxingia sediminis gen. nov. sp. nov., a new facultative anaerobic member of the class Deltaproteobacteria, and proposal of Lujinxingaceae fam. nov.</title>
        <authorList>
            <person name="Guo L.-Y."/>
            <person name="Li C.-M."/>
            <person name="Wang S."/>
            <person name="Du Z.-J."/>
        </authorList>
    </citation>
    <scope>NUCLEOTIDE SEQUENCE [LARGE SCALE GENOMIC DNA]</scope>
    <source>
        <strain evidence="2 3">FA350</strain>
    </source>
</reference>
<dbReference type="Gene3D" id="3.40.50.300">
    <property type="entry name" value="P-loop containing nucleotide triphosphate hydrolases"/>
    <property type="match status" value="1"/>
</dbReference>
<evidence type="ECO:0000313" key="3">
    <source>
        <dbReference type="Proteomes" id="UP000249799"/>
    </source>
</evidence>
<dbReference type="Pfam" id="PF07475">
    <property type="entry name" value="Hpr_kinase_C"/>
    <property type="match status" value="1"/>
</dbReference>
<evidence type="ECO:0000313" key="2">
    <source>
        <dbReference type="EMBL" id="AWV91327.1"/>
    </source>
</evidence>
<protein>
    <recommendedName>
        <fullName evidence="1">HPr kinase/phosphorylase C-terminal domain-containing protein</fullName>
    </recommendedName>
</protein>
<dbReference type="InterPro" id="IPR011104">
    <property type="entry name" value="Hpr_kin/Pase_C"/>
</dbReference>
<dbReference type="SUPFAM" id="SSF53795">
    <property type="entry name" value="PEP carboxykinase-like"/>
    <property type="match status" value="1"/>
</dbReference>
<dbReference type="AlphaFoldDB" id="A0A2Z4FQM9"/>
<gene>
    <name evidence="2" type="ORF">DN745_00970</name>
</gene>
<dbReference type="EMBL" id="CP030032">
    <property type="protein sequence ID" value="AWV91327.1"/>
    <property type="molecule type" value="Genomic_DNA"/>
</dbReference>
<dbReference type="KEGG" id="bsed:DN745_00970"/>
<sequence>MERVFLPLYALFSMPDAVALHGSAVVLNGEAFLFIGRSGAGKSTTAYEFVRRGATLLADDLIVADVARGIALGGAPTLRLWKGEGALPEAQEDRSLWRHDASKRWFRIPAERGAASAVPIAAIVMLDPDTLGGQRDVLPGLETSPQRKALTDLLGQTFDLSHGTPEWMVARFRNTARLIREYPFYHFRYVKSADGKPTHMDALYQAIVGLASK</sequence>
<dbReference type="GO" id="GO:0005524">
    <property type="term" value="F:ATP binding"/>
    <property type="evidence" value="ECO:0007669"/>
    <property type="project" value="InterPro"/>
</dbReference>
<organism evidence="2 3">
    <name type="scientific">Bradymonas sediminis</name>
    <dbReference type="NCBI Taxonomy" id="1548548"/>
    <lineage>
        <taxon>Bacteria</taxon>
        <taxon>Deltaproteobacteria</taxon>
        <taxon>Bradymonadales</taxon>
        <taxon>Bradymonadaceae</taxon>
        <taxon>Bradymonas</taxon>
    </lineage>
</organism>